<dbReference type="PANTHER" id="PTHR43264:SF1">
    <property type="entry name" value="INOSINE_URIDINE-PREFERRING NUCLEOSIDE HYDROLASE DOMAIN-CONTAINING PROTEIN"/>
    <property type="match status" value="1"/>
</dbReference>
<feature type="domain" description="Inosine/uridine-preferring nucleoside hydrolase" evidence="2">
    <location>
        <begin position="37"/>
        <end position="242"/>
    </location>
</feature>
<dbReference type="InterPro" id="IPR001910">
    <property type="entry name" value="Inosine/uridine_hydrolase_dom"/>
</dbReference>
<evidence type="ECO:0000259" key="2">
    <source>
        <dbReference type="Pfam" id="PF01156"/>
    </source>
</evidence>
<reference evidence="3 4" key="1">
    <citation type="submission" date="2019-02" db="EMBL/GenBank/DDBJ databases">
        <title>Deep-cultivation of Planctomycetes and their phenomic and genomic characterization uncovers novel biology.</title>
        <authorList>
            <person name="Wiegand S."/>
            <person name="Jogler M."/>
            <person name="Boedeker C."/>
            <person name="Pinto D."/>
            <person name="Vollmers J."/>
            <person name="Rivas-Marin E."/>
            <person name="Kohn T."/>
            <person name="Peeters S.H."/>
            <person name="Heuer A."/>
            <person name="Rast P."/>
            <person name="Oberbeckmann S."/>
            <person name="Bunk B."/>
            <person name="Jeske O."/>
            <person name="Meyerdierks A."/>
            <person name="Storesund J.E."/>
            <person name="Kallscheuer N."/>
            <person name="Luecker S."/>
            <person name="Lage O.M."/>
            <person name="Pohl T."/>
            <person name="Merkel B.J."/>
            <person name="Hornburger P."/>
            <person name="Mueller R.-W."/>
            <person name="Bruemmer F."/>
            <person name="Labrenz M."/>
            <person name="Spormann A.M."/>
            <person name="Op den Camp H."/>
            <person name="Overmann J."/>
            <person name="Amann R."/>
            <person name="Jetten M.S.M."/>
            <person name="Mascher T."/>
            <person name="Medema M.H."/>
            <person name="Devos D.P."/>
            <person name="Kaster A.-K."/>
            <person name="Ovreas L."/>
            <person name="Rohde M."/>
            <person name="Galperin M.Y."/>
            <person name="Jogler C."/>
        </authorList>
    </citation>
    <scope>NUCLEOTIDE SEQUENCE [LARGE SCALE GENOMIC DNA]</scope>
    <source>
        <strain evidence="3 4">Mal4</strain>
    </source>
</reference>
<feature type="chain" id="PRO_5021925981" evidence="1">
    <location>
        <begin position="30"/>
        <end position="357"/>
    </location>
</feature>
<evidence type="ECO:0000256" key="1">
    <source>
        <dbReference type="SAM" id="SignalP"/>
    </source>
</evidence>
<dbReference type="Pfam" id="PF01156">
    <property type="entry name" value="IU_nuc_hydro"/>
    <property type="match status" value="1"/>
</dbReference>
<dbReference type="KEGG" id="mri:Mal4_55500"/>
<proteinExistence type="predicted"/>
<dbReference type="Gene3D" id="3.90.245.10">
    <property type="entry name" value="Ribonucleoside hydrolase-like"/>
    <property type="match status" value="1"/>
</dbReference>
<gene>
    <name evidence="3" type="ORF">Mal4_55500</name>
</gene>
<keyword evidence="1" id="KW-0732">Signal</keyword>
<feature type="signal peptide" evidence="1">
    <location>
        <begin position="1"/>
        <end position="29"/>
    </location>
</feature>
<sequence precursor="true">MIGTFPSAVLRAAFTGVALLMLLAGPAAARADEPVRIIFDTDITGDVDDVLALAMLHTMTDRGECELLAVTISKINPLTGPFVDAVNTFYGRPDIPIGVPQEAQRRESRYLDVVNARDNGQLRYPHDLTSNEDAYDAVDLLRKTLAAQPDHSVVLVQVGIAPNLARLLETKGDRWSDLDGPALIRKKVKLLSVMAGAFEPIRGNDHFLEANVINGIPAMQKLAADWPDDVPVIWSGFEIGIAVAYPRISVHRDFDYVPHHIVKESYLLHSGPNHDRPTWDLTSVLYAVHPDRGYFDLSETGKVAVDDDGFLHFTPAENGRDRYLVMSDAQKVRVREALTMLVSQPPANMTQREGNQP</sequence>
<name>A0A517ZFC2_9PLAN</name>
<dbReference type="SUPFAM" id="SSF53590">
    <property type="entry name" value="Nucleoside hydrolase"/>
    <property type="match status" value="1"/>
</dbReference>
<organism evidence="3 4">
    <name type="scientific">Maioricimonas rarisocia</name>
    <dbReference type="NCBI Taxonomy" id="2528026"/>
    <lineage>
        <taxon>Bacteria</taxon>
        <taxon>Pseudomonadati</taxon>
        <taxon>Planctomycetota</taxon>
        <taxon>Planctomycetia</taxon>
        <taxon>Planctomycetales</taxon>
        <taxon>Planctomycetaceae</taxon>
        <taxon>Maioricimonas</taxon>
    </lineage>
</organism>
<dbReference type="InterPro" id="IPR036452">
    <property type="entry name" value="Ribo_hydro-like"/>
</dbReference>
<protein>
    <submittedName>
        <fullName evidence="3">Inosine-uridine preferring nucleoside hydrolase</fullName>
    </submittedName>
</protein>
<dbReference type="EMBL" id="CP036275">
    <property type="protein sequence ID" value="QDU41185.1"/>
    <property type="molecule type" value="Genomic_DNA"/>
</dbReference>
<accession>A0A517ZFC2</accession>
<keyword evidence="4" id="KW-1185">Reference proteome</keyword>
<dbReference type="Proteomes" id="UP000320496">
    <property type="component" value="Chromosome"/>
</dbReference>
<dbReference type="CDD" id="cd02652">
    <property type="entry name" value="nuc_hydro_2"/>
    <property type="match status" value="1"/>
</dbReference>
<dbReference type="GO" id="GO:0016799">
    <property type="term" value="F:hydrolase activity, hydrolyzing N-glycosyl compounds"/>
    <property type="evidence" value="ECO:0007669"/>
    <property type="project" value="InterPro"/>
</dbReference>
<evidence type="ECO:0000313" key="4">
    <source>
        <dbReference type="Proteomes" id="UP000320496"/>
    </source>
</evidence>
<evidence type="ECO:0000313" key="3">
    <source>
        <dbReference type="EMBL" id="QDU41185.1"/>
    </source>
</evidence>
<keyword evidence="3" id="KW-0378">Hydrolase</keyword>
<dbReference type="AlphaFoldDB" id="A0A517ZFC2"/>
<dbReference type="PANTHER" id="PTHR43264">
    <property type="match status" value="1"/>
</dbReference>